<comment type="caution">
    <text evidence="1">The sequence shown here is derived from an EMBL/GenBank/DDBJ whole genome shotgun (WGS) entry which is preliminary data.</text>
</comment>
<name>A0A8X6VTI8_TRICX</name>
<dbReference type="Proteomes" id="UP000887159">
    <property type="component" value="Unassembled WGS sequence"/>
</dbReference>
<organism evidence="1 2">
    <name type="scientific">Trichonephila clavipes</name>
    <name type="common">Golden silk orbweaver</name>
    <name type="synonym">Nephila clavipes</name>
    <dbReference type="NCBI Taxonomy" id="2585209"/>
    <lineage>
        <taxon>Eukaryota</taxon>
        <taxon>Metazoa</taxon>
        <taxon>Ecdysozoa</taxon>
        <taxon>Arthropoda</taxon>
        <taxon>Chelicerata</taxon>
        <taxon>Arachnida</taxon>
        <taxon>Araneae</taxon>
        <taxon>Araneomorphae</taxon>
        <taxon>Entelegynae</taxon>
        <taxon>Araneoidea</taxon>
        <taxon>Nephilidae</taxon>
        <taxon>Trichonephila</taxon>
    </lineage>
</organism>
<gene>
    <name evidence="1" type="primary">NCL1_47229</name>
    <name evidence="1" type="ORF">TNCV_3298251</name>
</gene>
<evidence type="ECO:0000313" key="1">
    <source>
        <dbReference type="EMBL" id="GFY22182.1"/>
    </source>
</evidence>
<evidence type="ECO:0000313" key="2">
    <source>
        <dbReference type="Proteomes" id="UP000887159"/>
    </source>
</evidence>
<protein>
    <submittedName>
        <fullName evidence="1">Uncharacterized protein</fullName>
    </submittedName>
</protein>
<reference evidence="1" key="1">
    <citation type="submission" date="2020-08" db="EMBL/GenBank/DDBJ databases">
        <title>Multicomponent nature underlies the extraordinary mechanical properties of spider dragline silk.</title>
        <authorList>
            <person name="Kono N."/>
            <person name="Nakamura H."/>
            <person name="Mori M."/>
            <person name="Yoshida Y."/>
            <person name="Ohtoshi R."/>
            <person name="Malay A.D."/>
            <person name="Moran D.A.P."/>
            <person name="Tomita M."/>
            <person name="Numata K."/>
            <person name="Arakawa K."/>
        </authorList>
    </citation>
    <scope>NUCLEOTIDE SEQUENCE</scope>
</reference>
<dbReference type="AlphaFoldDB" id="A0A8X6VTI8"/>
<sequence>MELEVRFYLPYQNRSQAPSDFTDDLLKIYKKLVLSMSEEGLMEHIIARLEPQIMEYVEIRNPTSRSQLLKVITKYEDRYLRRDARGSRNNNSERLDWDERWRFPEDRRNRNWQDAGVVKQQNDWGDAYRRTYGNKPQRNQVYQGFENRNCIDRNDREFQNRCGRYQFRNRGPSDYFNRGLRSSLTRGNNRNLNF</sequence>
<keyword evidence="2" id="KW-1185">Reference proteome</keyword>
<dbReference type="EMBL" id="BMAU01021359">
    <property type="protein sequence ID" value="GFY22182.1"/>
    <property type="molecule type" value="Genomic_DNA"/>
</dbReference>
<accession>A0A8X6VTI8</accession>
<proteinExistence type="predicted"/>